<keyword evidence="2" id="KW-1133">Transmembrane helix</keyword>
<dbReference type="Proteomes" id="UP000271241">
    <property type="component" value="Unassembled WGS sequence"/>
</dbReference>
<feature type="transmembrane region" description="Helical" evidence="2">
    <location>
        <begin position="427"/>
        <end position="449"/>
    </location>
</feature>
<keyword evidence="5" id="KW-1185">Reference proteome</keyword>
<accession>A0A4P9XRW6</accession>
<evidence type="ECO:0000256" key="2">
    <source>
        <dbReference type="SAM" id="Phobius"/>
    </source>
</evidence>
<reference evidence="5" key="1">
    <citation type="journal article" date="2018" name="Nat. Microbiol.">
        <title>Leveraging single-cell genomics to expand the fungal tree of life.</title>
        <authorList>
            <person name="Ahrendt S.R."/>
            <person name="Quandt C.A."/>
            <person name="Ciobanu D."/>
            <person name="Clum A."/>
            <person name="Salamov A."/>
            <person name="Andreopoulos B."/>
            <person name="Cheng J.F."/>
            <person name="Woyke T."/>
            <person name="Pelin A."/>
            <person name="Henrissat B."/>
            <person name="Reynolds N.K."/>
            <person name="Benny G.L."/>
            <person name="Smith M.E."/>
            <person name="James T.Y."/>
            <person name="Grigoriev I.V."/>
        </authorList>
    </citation>
    <scope>NUCLEOTIDE SEQUENCE [LARGE SCALE GENOMIC DNA]</scope>
    <source>
        <strain evidence="5">RSA 1356</strain>
    </source>
</reference>
<sequence>MRTVLRNVACLLLLLLLLLGWTAAVAHGALTVYTGDAIVRLSAVGYFLAQPPAFFGRDQAESVKAELVRARFAPQSDGNCQLRTPDPAPLESANSTGSDNPAALLIAGISWAEAQNAGCSTYVQAVAAVSRGSQYAAALSAAGLQKPTAAAIFVPYLRGSIGIDEGVAVDGNEDVEQRQASWSEPYTASSLEMPDGLPALDTLMVPLRINTLDWLNTLPERAPAVSVTATYDLSTWGRIFSSSLFTAFRWSVDGLTMLVTLTGLYLFARRVYYAQAALDFRAAVLGLGLIATGLLIAANRLGYLTLISLILAQSSSLAAALGYGLLLYVWLATFVSVQPKQGVRILRILLLLGTVLSPAVFLLRIYTYHVTMPRILDLVALSVAMLNALLFSLVSQILLLYSVVCLRRTDKFISLRAERALKWLGHMSAIGILGYLLMAVHHVMAALPFGTTAYGNLAVKLITDISMLLRCSALLLVYLLETGQPWRRPGILNAASTGIYGPSYFLSLTSGAELPPLTRTPPLPESAEYISRRPTRKGSAHSCTALLDDGKGVFPHYNERTAHTHEKHFADGIFSFSAEERPFYRTGGGYCGSTQDEESTFTLCLIVNATCYRHNLHRATYSQASHARIMLSEPSPLQRNDCMPADIDCTLYITPTQYQNPVESTLNYGNTSDCPSSCLDPSNVMTAQNSFIRQAVDADSTYPLYPRATATVETVWFAHANISSASSGCDSNVPMSDTSGLRPADLTSIAAETSKESASFGYKFSRLKPLASRPRIRDITSEIFSEYAGEQSHLEGGGAETSWGPYGISLSAYSLRSIPLESEDTFATIGRHDNVHAESRYVTPRRDSTGLNAELCSPAQFSEPCGVSTTTSVTSRSFRKPKDRHYHIVSPFGN</sequence>
<feature type="transmembrane region" description="Helical" evidence="2">
    <location>
        <begin position="280"/>
        <end position="298"/>
    </location>
</feature>
<name>A0A4P9XRW6_9FUNG</name>
<feature type="signal peptide" evidence="3">
    <location>
        <begin position="1"/>
        <end position="26"/>
    </location>
</feature>
<feature type="region of interest" description="Disordered" evidence="1">
    <location>
        <begin position="78"/>
        <end position="97"/>
    </location>
</feature>
<feature type="chain" id="PRO_5020526734" evidence="3">
    <location>
        <begin position="27"/>
        <end position="894"/>
    </location>
</feature>
<gene>
    <name evidence="4" type="ORF">THASP1DRAFT_29358</name>
</gene>
<proteinExistence type="predicted"/>
<keyword evidence="2" id="KW-0812">Transmembrane</keyword>
<feature type="transmembrane region" description="Helical" evidence="2">
    <location>
        <begin position="310"/>
        <end position="333"/>
    </location>
</feature>
<evidence type="ECO:0000256" key="3">
    <source>
        <dbReference type="SAM" id="SignalP"/>
    </source>
</evidence>
<evidence type="ECO:0000256" key="1">
    <source>
        <dbReference type="SAM" id="MobiDB-lite"/>
    </source>
</evidence>
<keyword evidence="2" id="KW-0472">Membrane</keyword>
<feature type="transmembrane region" description="Helical" evidence="2">
    <location>
        <begin position="345"/>
        <end position="366"/>
    </location>
</feature>
<protein>
    <submittedName>
        <fullName evidence="4">Uncharacterized protein</fullName>
    </submittedName>
</protein>
<dbReference type="EMBL" id="KZ992564">
    <property type="protein sequence ID" value="RKP08853.1"/>
    <property type="molecule type" value="Genomic_DNA"/>
</dbReference>
<keyword evidence="3" id="KW-0732">Signal</keyword>
<dbReference type="AlphaFoldDB" id="A0A4P9XRW6"/>
<feature type="transmembrane region" description="Helical" evidence="2">
    <location>
        <begin position="247"/>
        <end position="268"/>
    </location>
</feature>
<evidence type="ECO:0000313" key="4">
    <source>
        <dbReference type="EMBL" id="RKP08853.1"/>
    </source>
</evidence>
<organism evidence="4 5">
    <name type="scientific">Thamnocephalis sphaerospora</name>
    <dbReference type="NCBI Taxonomy" id="78915"/>
    <lineage>
        <taxon>Eukaryota</taxon>
        <taxon>Fungi</taxon>
        <taxon>Fungi incertae sedis</taxon>
        <taxon>Zoopagomycota</taxon>
        <taxon>Zoopagomycotina</taxon>
        <taxon>Zoopagomycetes</taxon>
        <taxon>Zoopagales</taxon>
        <taxon>Sigmoideomycetaceae</taxon>
        <taxon>Thamnocephalis</taxon>
    </lineage>
</organism>
<evidence type="ECO:0000313" key="5">
    <source>
        <dbReference type="Proteomes" id="UP000271241"/>
    </source>
</evidence>
<feature type="transmembrane region" description="Helical" evidence="2">
    <location>
        <begin position="378"/>
        <end position="406"/>
    </location>
</feature>